<keyword evidence="2" id="KW-1185">Reference proteome</keyword>
<protein>
    <submittedName>
        <fullName evidence="1">Uncharacterized protein</fullName>
    </submittedName>
</protein>
<organism evidence="1 2">
    <name type="scientific">Catharanthus roseus</name>
    <name type="common">Madagascar periwinkle</name>
    <name type="synonym">Vinca rosea</name>
    <dbReference type="NCBI Taxonomy" id="4058"/>
    <lineage>
        <taxon>Eukaryota</taxon>
        <taxon>Viridiplantae</taxon>
        <taxon>Streptophyta</taxon>
        <taxon>Embryophyta</taxon>
        <taxon>Tracheophyta</taxon>
        <taxon>Spermatophyta</taxon>
        <taxon>Magnoliopsida</taxon>
        <taxon>eudicotyledons</taxon>
        <taxon>Gunneridae</taxon>
        <taxon>Pentapetalae</taxon>
        <taxon>asterids</taxon>
        <taxon>lamiids</taxon>
        <taxon>Gentianales</taxon>
        <taxon>Apocynaceae</taxon>
        <taxon>Rauvolfioideae</taxon>
        <taxon>Vinceae</taxon>
        <taxon>Catharanthinae</taxon>
        <taxon>Catharanthus</taxon>
    </lineage>
</organism>
<reference evidence="2" key="1">
    <citation type="journal article" date="2023" name="Nat. Plants">
        <title>Single-cell RNA sequencing provides a high-resolution roadmap for understanding the multicellular compartmentation of specialized metabolism.</title>
        <authorList>
            <person name="Sun S."/>
            <person name="Shen X."/>
            <person name="Li Y."/>
            <person name="Li Y."/>
            <person name="Wang S."/>
            <person name="Li R."/>
            <person name="Zhang H."/>
            <person name="Shen G."/>
            <person name="Guo B."/>
            <person name="Wei J."/>
            <person name="Xu J."/>
            <person name="St-Pierre B."/>
            <person name="Chen S."/>
            <person name="Sun C."/>
        </authorList>
    </citation>
    <scope>NUCLEOTIDE SEQUENCE [LARGE SCALE GENOMIC DNA]</scope>
</reference>
<comment type="caution">
    <text evidence="1">The sequence shown here is derived from an EMBL/GenBank/DDBJ whole genome shotgun (WGS) entry which is preliminary data.</text>
</comment>
<accession>A0ACB9ZWW3</accession>
<gene>
    <name evidence="1" type="ORF">M9H77_30312</name>
</gene>
<evidence type="ECO:0000313" key="1">
    <source>
        <dbReference type="EMBL" id="KAI5653125.1"/>
    </source>
</evidence>
<dbReference type="EMBL" id="CM044707">
    <property type="protein sequence ID" value="KAI5653125.1"/>
    <property type="molecule type" value="Genomic_DNA"/>
</dbReference>
<evidence type="ECO:0000313" key="2">
    <source>
        <dbReference type="Proteomes" id="UP001060085"/>
    </source>
</evidence>
<name>A0ACB9ZWW3_CATRO</name>
<sequence length="308" mass="36161">MDGRFHKRRGGYEEYYDSYYHGGFICAKSSQTLGTTSRPLNYYIFRKAWEREMESVFYSYGVREEEKFQLMLKYFSYVLNDWWGCDCEYRRRMGIKPIKTWSLMKKALKIRYGVKNHEGQGQGQAKVKLESSMVEESLKTHAMEDKKRVEQGSFDEELSITESIPTSLEEWKCKKSVVSTKESEGKTEGSALLDVLILRNNFWIELLKKLFHDLELLHDNLFIDLIVSYLLCFGAFMWTKIDIFLGSFVESGYVERASWLSFYLCDNLHVKYMGKFVKECGYFAIFSGYFCEESSSFYSSKQTFALCG</sequence>
<dbReference type="Proteomes" id="UP001060085">
    <property type="component" value="Linkage Group LG07"/>
</dbReference>
<proteinExistence type="predicted"/>